<dbReference type="Proteomes" id="UP000887013">
    <property type="component" value="Unassembled WGS sequence"/>
</dbReference>
<name>A0A8X6N3V9_NEPPI</name>
<protein>
    <submittedName>
        <fullName evidence="1">Uncharacterized protein</fullName>
    </submittedName>
</protein>
<organism evidence="1 2">
    <name type="scientific">Nephila pilipes</name>
    <name type="common">Giant wood spider</name>
    <name type="synonym">Nephila maculata</name>
    <dbReference type="NCBI Taxonomy" id="299642"/>
    <lineage>
        <taxon>Eukaryota</taxon>
        <taxon>Metazoa</taxon>
        <taxon>Ecdysozoa</taxon>
        <taxon>Arthropoda</taxon>
        <taxon>Chelicerata</taxon>
        <taxon>Arachnida</taxon>
        <taxon>Araneae</taxon>
        <taxon>Araneomorphae</taxon>
        <taxon>Entelegynae</taxon>
        <taxon>Araneoidea</taxon>
        <taxon>Nephilidae</taxon>
        <taxon>Nephila</taxon>
    </lineage>
</organism>
<dbReference type="EMBL" id="BMAW01053682">
    <property type="protein sequence ID" value="GFS92379.1"/>
    <property type="molecule type" value="Genomic_DNA"/>
</dbReference>
<dbReference type="AlphaFoldDB" id="A0A8X6N3V9"/>
<gene>
    <name evidence="1" type="ORF">NPIL_540141</name>
</gene>
<accession>A0A8X6N3V9</accession>
<proteinExistence type="predicted"/>
<sequence>MNISLPLRMKQDIRQCEMFQRLQLSTMRAFPDIPATRRDRSFFNSFPSRRNNHGRVHKSSLGAALQLAVYHRFLIKVFRRVLSLTFRRWPVS</sequence>
<reference evidence="1" key="1">
    <citation type="submission" date="2020-08" db="EMBL/GenBank/DDBJ databases">
        <title>Multicomponent nature underlies the extraordinary mechanical properties of spider dragline silk.</title>
        <authorList>
            <person name="Kono N."/>
            <person name="Nakamura H."/>
            <person name="Mori M."/>
            <person name="Yoshida Y."/>
            <person name="Ohtoshi R."/>
            <person name="Malay A.D."/>
            <person name="Moran D.A.P."/>
            <person name="Tomita M."/>
            <person name="Numata K."/>
            <person name="Arakawa K."/>
        </authorList>
    </citation>
    <scope>NUCLEOTIDE SEQUENCE</scope>
</reference>
<evidence type="ECO:0000313" key="2">
    <source>
        <dbReference type="Proteomes" id="UP000887013"/>
    </source>
</evidence>
<evidence type="ECO:0000313" key="1">
    <source>
        <dbReference type="EMBL" id="GFS92379.1"/>
    </source>
</evidence>
<keyword evidence="2" id="KW-1185">Reference proteome</keyword>
<comment type="caution">
    <text evidence="1">The sequence shown here is derived from an EMBL/GenBank/DDBJ whole genome shotgun (WGS) entry which is preliminary data.</text>
</comment>